<feature type="compositionally biased region" description="Basic and acidic residues" evidence="1">
    <location>
        <begin position="48"/>
        <end position="81"/>
    </location>
</feature>
<reference evidence="2 3" key="1">
    <citation type="journal article" date="2014" name="Nature">
        <title>The genome of the recently domesticated crop plant sugar beet (Beta vulgaris).</title>
        <authorList>
            <person name="Dohm J.C."/>
            <person name="Minoche A.E."/>
            <person name="Holtgrawe D."/>
            <person name="Capella-Gutierrez S."/>
            <person name="Zakrzewski F."/>
            <person name="Tafer H."/>
            <person name="Rupp O."/>
            <person name="Sorensen T.R."/>
            <person name="Stracke R."/>
            <person name="Reinhardt R."/>
            <person name="Goesmann A."/>
            <person name="Kraft T."/>
            <person name="Schulz B."/>
            <person name="Stadler P.F."/>
            <person name="Schmidt T."/>
            <person name="Gabaldon T."/>
            <person name="Lehrach H."/>
            <person name="Weisshaar B."/>
            <person name="Himmelbauer H."/>
        </authorList>
    </citation>
    <scope>NUCLEOTIDE SEQUENCE [LARGE SCALE GENOMIC DNA]</scope>
    <source>
        <tissue evidence="2">Taproot</tissue>
    </source>
</reference>
<accession>A0A0J8D0B9</accession>
<evidence type="ECO:0000313" key="2">
    <source>
        <dbReference type="EMBL" id="KMT17563.1"/>
    </source>
</evidence>
<feature type="compositionally biased region" description="Polar residues" evidence="1">
    <location>
        <begin position="155"/>
        <end position="164"/>
    </location>
</feature>
<protein>
    <submittedName>
        <fullName evidence="2">Uncharacterized protein</fullName>
    </submittedName>
</protein>
<evidence type="ECO:0000256" key="1">
    <source>
        <dbReference type="SAM" id="MobiDB-lite"/>
    </source>
</evidence>
<dbReference type="EMBL" id="KQ090044">
    <property type="protein sequence ID" value="KMT17563.1"/>
    <property type="molecule type" value="Genomic_DNA"/>
</dbReference>
<evidence type="ECO:0000313" key="3">
    <source>
        <dbReference type="Proteomes" id="UP000035740"/>
    </source>
</evidence>
<organism evidence="2 3">
    <name type="scientific">Beta vulgaris subsp. vulgaris</name>
    <name type="common">Beet</name>
    <dbReference type="NCBI Taxonomy" id="3555"/>
    <lineage>
        <taxon>Eukaryota</taxon>
        <taxon>Viridiplantae</taxon>
        <taxon>Streptophyta</taxon>
        <taxon>Embryophyta</taxon>
        <taxon>Tracheophyta</taxon>
        <taxon>Spermatophyta</taxon>
        <taxon>Magnoliopsida</taxon>
        <taxon>eudicotyledons</taxon>
        <taxon>Gunneridae</taxon>
        <taxon>Pentapetalae</taxon>
        <taxon>Caryophyllales</taxon>
        <taxon>Chenopodiaceae</taxon>
        <taxon>Betoideae</taxon>
        <taxon>Beta</taxon>
    </lineage>
</organism>
<feature type="compositionally biased region" description="Pro residues" evidence="1">
    <location>
        <begin position="136"/>
        <end position="154"/>
    </location>
</feature>
<dbReference type="AlphaFoldDB" id="A0A0J8D0B9"/>
<dbReference type="Proteomes" id="UP000035740">
    <property type="component" value="Chromosome 2"/>
</dbReference>
<gene>
    <name evidence="2" type="ORF">BVRB_2g036640</name>
</gene>
<feature type="region of interest" description="Disordered" evidence="1">
    <location>
        <begin position="21"/>
        <end position="81"/>
    </location>
</feature>
<name>A0A0J8D0B9_BETVV</name>
<dbReference type="Gramene" id="KMT17563">
    <property type="protein sequence ID" value="KMT17563"/>
    <property type="gene ID" value="BVRB_2g036640"/>
</dbReference>
<feature type="compositionally biased region" description="Polar residues" evidence="1">
    <location>
        <begin position="205"/>
        <end position="224"/>
    </location>
</feature>
<feature type="compositionally biased region" description="Acidic residues" evidence="1">
    <location>
        <begin position="111"/>
        <end position="120"/>
    </location>
</feature>
<proteinExistence type="predicted"/>
<feature type="region of interest" description="Disordered" evidence="1">
    <location>
        <begin position="109"/>
        <end position="224"/>
    </location>
</feature>
<sequence>MLNVRALNNLNVCVVNGEVIKGRANLDDDEDDDDVDDEVEEEEEEKEVEEKKIEKEKEKKNQKEKKIEKEKEETKKKGKKVVDEVVKPVMKSTRASQRVQNMKVLNFPILDAEESCEEDEVKVIDREDYESNLPPSREPTPVPMETNPPFPPSPQKSASPSTLAPQDDPIPPSTSKPSCSVPKAKETGGVPILEEQPAVPKPKEQTANPKPSQAPSSSQNPTIGSTYTLAHARRLDSLFSLVMGHSEAMMEFATEAKDLNGLVKGVMSKVDKALDGQQEIMARLGELSSSIQAMNSRLLKLEDIVLKGNDTLAENHQEVMAKLHDVVEEVEQPPSPKS</sequence>
<keyword evidence="3" id="KW-1185">Reference proteome</keyword>
<feature type="compositionally biased region" description="Acidic residues" evidence="1">
    <location>
        <begin position="27"/>
        <end position="47"/>
    </location>
</feature>